<proteinExistence type="predicted"/>
<name>A0ABQ5IMD7_9ASTR</name>
<evidence type="ECO:0000313" key="2">
    <source>
        <dbReference type="EMBL" id="GJU00633.1"/>
    </source>
</evidence>
<dbReference type="InterPro" id="IPR043502">
    <property type="entry name" value="DNA/RNA_pol_sf"/>
</dbReference>
<sequence>MQKELKALESNATWELTTLPAVRALLAAAIHKNWFIEKLDINNAFLYGDLHEEVYIYFLIYLHQSTQFMALLIYVDDILLTGNDKSLLQAIKQQLDQQFSIKDLGSLHYYLSMEIFQNSKGLVMSQRKYALDLLQCADVLNHKPSTIPLDPLKNLNLTDGDPLPDPSLYRKLFSKLIYLTITIPDLSFATQALS</sequence>
<dbReference type="SUPFAM" id="SSF56672">
    <property type="entry name" value="DNA/RNA polymerases"/>
    <property type="match status" value="1"/>
</dbReference>
<dbReference type="Proteomes" id="UP001151760">
    <property type="component" value="Unassembled WGS sequence"/>
</dbReference>
<dbReference type="EMBL" id="BQNB010020883">
    <property type="protein sequence ID" value="GJU00633.1"/>
    <property type="molecule type" value="Genomic_DNA"/>
</dbReference>
<gene>
    <name evidence="2" type="ORF">Tco_1110971</name>
</gene>
<reference evidence="2" key="2">
    <citation type="submission" date="2022-01" db="EMBL/GenBank/DDBJ databases">
        <authorList>
            <person name="Yamashiro T."/>
            <person name="Shiraishi A."/>
            <person name="Satake H."/>
            <person name="Nakayama K."/>
        </authorList>
    </citation>
    <scope>NUCLEOTIDE SEQUENCE</scope>
</reference>
<evidence type="ECO:0000259" key="1">
    <source>
        <dbReference type="Pfam" id="PF07727"/>
    </source>
</evidence>
<reference evidence="2" key="1">
    <citation type="journal article" date="2022" name="Int. J. Mol. Sci.">
        <title>Draft Genome of Tanacetum Coccineum: Genomic Comparison of Closely Related Tanacetum-Family Plants.</title>
        <authorList>
            <person name="Yamashiro T."/>
            <person name="Shiraishi A."/>
            <person name="Nakayama K."/>
            <person name="Satake H."/>
        </authorList>
    </citation>
    <scope>NUCLEOTIDE SEQUENCE</scope>
</reference>
<dbReference type="InterPro" id="IPR013103">
    <property type="entry name" value="RVT_2"/>
</dbReference>
<evidence type="ECO:0000313" key="3">
    <source>
        <dbReference type="Proteomes" id="UP001151760"/>
    </source>
</evidence>
<feature type="domain" description="Reverse transcriptase Ty1/copia-type" evidence="1">
    <location>
        <begin position="69"/>
        <end position="149"/>
    </location>
</feature>
<keyword evidence="3" id="KW-1185">Reference proteome</keyword>
<organism evidence="2 3">
    <name type="scientific">Tanacetum coccineum</name>
    <dbReference type="NCBI Taxonomy" id="301880"/>
    <lineage>
        <taxon>Eukaryota</taxon>
        <taxon>Viridiplantae</taxon>
        <taxon>Streptophyta</taxon>
        <taxon>Embryophyta</taxon>
        <taxon>Tracheophyta</taxon>
        <taxon>Spermatophyta</taxon>
        <taxon>Magnoliopsida</taxon>
        <taxon>eudicotyledons</taxon>
        <taxon>Gunneridae</taxon>
        <taxon>Pentapetalae</taxon>
        <taxon>asterids</taxon>
        <taxon>campanulids</taxon>
        <taxon>Asterales</taxon>
        <taxon>Asteraceae</taxon>
        <taxon>Asteroideae</taxon>
        <taxon>Anthemideae</taxon>
        <taxon>Anthemidinae</taxon>
        <taxon>Tanacetum</taxon>
    </lineage>
</organism>
<comment type="caution">
    <text evidence="2">The sequence shown here is derived from an EMBL/GenBank/DDBJ whole genome shotgun (WGS) entry which is preliminary data.</text>
</comment>
<accession>A0ABQ5IMD7</accession>
<dbReference type="Pfam" id="PF07727">
    <property type="entry name" value="RVT_2"/>
    <property type="match status" value="1"/>
</dbReference>
<protein>
    <submittedName>
        <fullName evidence="2">Uncharacterized mitochondrial protein-like protein</fullName>
    </submittedName>
</protein>